<evidence type="ECO:0000313" key="5">
    <source>
        <dbReference type="Proteomes" id="UP000294933"/>
    </source>
</evidence>
<dbReference type="InterPro" id="IPR045338">
    <property type="entry name" value="DUF6535"/>
</dbReference>
<keyword evidence="5" id="KW-1185">Reference proteome</keyword>
<dbReference type="AlphaFoldDB" id="A0A4Y7QHQ1"/>
<feature type="transmembrane region" description="Helical" evidence="2">
    <location>
        <begin position="124"/>
        <end position="147"/>
    </location>
</feature>
<feature type="domain" description="DUF6535" evidence="3">
    <location>
        <begin position="32"/>
        <end position="205"/>
    </location>
</feature>
<evidence type="ECO:0000313" key="4">
    <source>
        <dbReference type="EMBL" id="TDL26632.1"/>
    </source>
</evidence>
<evidence type="ECO:0000259" key="3">
    <source>
        <dbReference type="Pfam" id="PF20153"/>
    </source>
</evidence>
<name>A0A4Y7QHQ1_9AGAM</name>
<evidence type="ECO:0000256" key="1">
    <source>
        <dbReference type="SAM" id="MobiDB-lite"/>
    </source>
</evidence>
<protein>
    <recommendedName>
        <fullName evidence="3">DUF6535 domain-containing protein</fullName>
    </recommendedName>
</protein>
<accession>A0A4Y7QHQ1</accession>
<keyword evidence="2" id="KW-0472">Membrane</keyword>
<feature type="transmembrane region" description="Helical" evidence="2">
    <location>
        <begin position="56"/>
        <end position="73"/>
    </location>
</feature>
<feature type="transmembrane region" description="Helical" evidence="2">
    <location>
        <begin position="212"/>
        <end position="237"/>
    </location>
</feature>
<organism evidence="4 5">
    <name type="scientific">Rickenella mellea</name>
    <dbReference type="NCBI Taxonomy" id="50990"/>
    <lineage>
        <taxon>Eukaryota</taxon>
        <taxon>Fungi</taxon>
        <taxon>Dikarya</taxon>
        <taxon>Basidiomycota</taxon>
        <taxon>Agaricomycotina</taxon>
        <taxon>Agaricomycetes</taxon>
        <taxon>Hymenochaetales</taxon>
        <taxon>Rickenellaceae</taxon>
        <taxon>Rickenella</taxon>
    </lineage>
</organism>
<reference evidence="4 5" key="1">
    <citation type="submission" date="2018-06" db="EMBL/GenBank/DDBJ databases">
        <title>A transcriptomic atlas of mushroom development highlights an independent origin of complex multicellularity.</title>
        <authorList>
            <consortium name="DOE Joint Genome Institute"/>
            <person name="Krizsan K."/>
            <person name="Almasi E."/>
            <person name="Merenyi Z."/>
            <person name="Sahu N."/>
            <person name="Viragh M."/>
            <person name="Koszo T."/>
            <person name="Mondo S."/>
            <person name="Kiss B."/>
            <person name="Balint B."/>
            <person name="Kues U."/>
            <person name="Barry K."/>
            <person name="Hegedus J.C."/>
            <person name="Henrissat B."/>
            <person name="Johnson J."/>
            <person name="Lipzen A."/>
            <person name="Ohm R."/>
            <person name="Nagy I."/>
            <person name="Pangilinan J."/>
            <person name="Yan J."/>
            <person name="Xiong Y."/>
            <person name="Grigoriev I.V."/>
            <person name="Hibbett D.S."/>
            <person name="Nagy L.G."/>
        </authorList>
    </citation>
    <scope>NUCLEOTIDE SEQUENCE [LARGE SCALE GENOMIC DNA]</scope>
    <source>
        <strain evidence="4 5">SZMC22713</strain>
    </source>
</reference>
<feature type="transmembrane region" description="Helical" evidence="2">
    <location>
        <begin position="186"/>
        <end position="205"/>
    </location>
</feature>
<feature type="compositionally biased region" description="Polar residues" evidence="1">
    <location>
        <begin position="10"/>
        <end position="22"/>
    </location>
</feature>
<sequence length="359" mass="40201">MFPKKEDQGPQANASTTPSNMPDLSEPGSKIWGPYLELADKYDKDLVESWRDDMESLLIFAALFSASVTAFVIESYQALQEDTAQATLMVLLQMSKQLADGTQSTTAAVQPVFQQQSGDIAVNALWFLSLAFSLACALAAVMVRQWARRYLRLPRSLPSISDRVRMRQYLFENLESWKMDLVVESIPILLHISLILFIIGLLLFVHFVNFQVALCLLCFSIIGGLGYSFLTVISVIYPGCPYKTPFSGMFPLAQRLVSTIPIMTLACFAQSIYLFLSLITLVLPSIKVPSCPWANSALHPIFDAVKHGYSRLCRVSYSSYKFLWHMNVIALKTSFVKSLYLSPPRSDQLQQTACQSLTD</sequence>
<feature type="region of interest" description="Disordered" evidence="1">
    <location>
        <begin position="1"/>
        <end position="28"/>
    </location>
</feature>
<keyword evidence="2" id="KW-1133">Transmembrane helix</keyword>
<feature type="transmembrane region" description="Helical" evidence="2">
    <location>
        <begin position="257"/>
        <end position="283"/>
    </location>
</feature>
<gene>
    <name evidence="4" type="ORF">BD410DRAFT_742014</name>
</gene>
<dbReference type="EMBL" id="ML170161">
    <property type="protein sequence ID" value="TDL26632.1"/>
    <property type="molecule type" value="Genomic_DNA"/>
</dbReference>
<keyword evidence="2" id="KW-0812">Transmembrane</keyword>
<proteinExistence type="predicted"/>
<evidence type="ECO:0000256" key="2">
    <source>
        <dbReference type="SAM" id="Phobius"/>
    </source>
</evidence>
<dbReference type="Proteomes" id="UP000294933">
    <property type="component" value="Unassembled WGS sequence"/>
</dbReference>
<dbReference type="Pfam" id="PF20153">
    <property type="entry name" value="DUF6535"/>
    <property type="match status" value="1"/>
</dbReference>
<dbReference type="VEuPathDB" id="FungiDB:BD410DRAFT_742014"/>
<feature type="non-terminal residue" evidence="4">
    <location>
        <position position="359"/>
    </location>
</feature>